<keyword evidence="3" id="KW-0479">Metal-binding</keyword>
<dbReference type="CDD" id="cd16144">
    <property type="entry name" value="ARS_like"/>
    <property type="match status" value="1"/>
</dbReference>
<dbReference type="InterPro" id="IPR017850">
    <property type="entry name" value="Alkaline_phosphatase_core_sf"/>
</dbReference>
<accession>A0A081K7I4</accession>
<evidence type="ECO:0000256" key="4">
    <source>
        <dbReference type="ARBA" id="ARBA00022729"/>
    </source>
</evidence>
<comment type="similarity">
    <text evidence="2">Belongs to the sulfatase family.</text>
</comment>
<keyword evidence="4" id="KW-0732">Signal</keyword>
<dbReference type="InterPro" id="IPR024607">
    <property type="entry name" value="Sulfatase_CS"/>
</dbReference>
<dbReference type="Gene3D" id="3.30.1120.10">
    <property type="match status" value="1"/>
</dbReference>
<dbReference type="AlphaFoldDB" id="A0A081K7I4"/>
<keyword evidence="6" id="KW-0106">Calcium</keyword>
<dbReference type="GO" id="GO:0046872">
    <property type="term" value="F:metal ion binding"/>
    <property type="evidence" value="ECO:0007669"/>
    <property type="project" value="UniProtKB-KW"/>
</dbReference>
<comment type="cofactor">
    <cofactor evidence="1">
        <name>Ca(2+)</name>
        <dbReference type="ChEBI" id="CHEBI:29108"/>
    </cofactor>
</comment>
<evidence type="ECO:0000256" key="5">
    <source>
        <dbReference type="ARBA" id="ARBA00022801"/>
    </source>
</evidence>
<evidence type="ECO:0000256" key="1">
    <source>
        <dbReference type="ARBA" id="ARBA00001913"/>
    </source>
</evidence>
<dbReference type="eggNOG" id="COG3119">
    <property type="taxonomic scope" value="Bacteria"/>
</dbReference>
<gene>
    <name evidence="8" type="ORF">GV64_04525</name>
</gene>
<evidence type="ECO:0000256" key="2">
    <source>
        <dbReference type="ARBA" id="ARBA00008779"/>
    </source>
</evidence>
<feature type="domain" description="Sulfatase N-terminal" evidence="7">
    <location>
        <begin position="13"/>
        <end position="362"/>
    </location>
</feature>
<dbReference type="EMBL" id="JOJP01000001">
    <property type="protein sequence ID" value="KEI70110.1"/>
    <property type="molecule type" value="Genomic_DNA"/>
</dbReference>
<dbReference type="Gene3D" id="3.40.720.10">
    <property type="entry name" value="Alkaline Phosphatase, subunit A"/>
    <property type="match status" value="1"/>
</dbReference>
<keyword evidence="5" id="KW-0378">Hydrolase</keyword>
<evidence type="ECO:0000256" key="6">
    <source>
        <dbReference type="ARBA" id="ARBA00022837"/>
    </source>
</evidence>
<name>A0A081K7I4_9GAMM</name>
<organism evidence="8 9">
    <name type="scientific">Endozoicomonas elysicola</name>
    <dbReference type="NCBI Taxonomy" id="305900"/>
    <lineage>
        <taxon>Bacteria</taxon>
        <taxon>Pseudomonadati</taxon>
        <taxon>Pseudomonadota</taxon>
        <taxon>Gammaproteobacteria</taxon>
        <taxon>Oceanospirillales</taxon>
        <taxon>Endozoicomonadaceae</taxon>
        <taxon>Endozoicomonas</taxon>
    </lineage>
</organism>
<dbReference type="PROSITE" id="PS00149">
    <property type="entry name" value="SULFATASE_2"/>
    <property type="match status" value="1"/>
</dbReference>
<dbReference type="GO" id="GO:0004065">
    <property type="term" value="F:arylsulfatase activity"/>
    <property type="evidence" value="ECO:0007669"/>
    <property type="project" value="TreeGrafter"/>
</dbReference>
<dbReference type="PANTHER" id="PTHR42693:SF42">
    <property type="entry name" value="ARYLSULFATASE G"/>
    <property type="match status" value="1"/>
</dbReference>
<evidence type="ECO:0000313" key="9">
    <source>
        <dbReference type="Proteomes" id="UP000027997"/>
    </source>
</evidence>
<sequence>MSNQPNPAGTTRPNILFILLDDFGWRDLGCYGSDFYETPRLDRLAQEGMRFSNAYAACPVCSPTRASILTGQYPARIGMTQWLGGYSEGKLANVPYIDHLSPGYTTIASALRGNGYDTWHVGKWHLSKHGDDRFDSFPEKLGFDVNIGGCEWGHPKNGFFAPYGLETLEEGPDGEYLTDRITDEAISLIEQHGDKPWFMHLSHYAVHTPIECHEELVQKYRDKAQMLGRDQTSPFIEGDHFSCYHKKDEKILRRIVQSDPAYAAMVENVDWNIGRVLDTLEATGQKDNTIVVFFSDNGGLATSEGSPTCNSPLAEGKGWMYEAGTREPLIVRWPDKVKSNTISHEIMTSTDFFPTFLEAAGIELMPEHHRDGKSILPVLTSDQPFDRGAIFWHYPHYSNQGGLPGCSVREGDWKLIEFFEDEHLELYNLREDISEEHNISDKYPEKTKALYKQLQEWKESVKARIPEPNLNYKEQFGVQ</sequence>
<dbReference type="RefSeq" id="WP_020584151.1">
    <property type="nucleotide sequence ID" value="NZ_JOJP01000001.1"/>
</dbReference>
<dbReference type="InterPro" id="IPR050738">
    <property type="entry name" value="Sulfatase"/>
</dbReference>
<dbReference type="PROSITE" id="PS00523">
    <property type="entry name" value="SULFATASE_1"/>
    <property type="match status" value="1"/>
</dbReference>
<evidence type="ECO:0000259" key="7">
    <source>
        <dbReference type="Pfam" id="PF00884"/>
    </source>
</evidence>
<dbReference type="InterPro" id="IPR000917">
    <property type="entry name" value="Sulfatase_N"/>
</dbReference>
<dbReference type="Pfam" id="PF00884">
    <property type="entry name" value="Sulfatase"/>
    <property type="match status" value="1"/>
</dbReference>
<reference evidence="8 9" key="1">
    <citation type="submission" date="2014-06" db="EMBL/GenBank/DDBJ databases">
        <title>Whole Genome Sequences of Three Symbiotic Endozoicomonas Bacteria.</title>
        <authorList>
            <person name="Neave M.J."/>
            <person name="Apprill A."/>
            <person name="Voolstra C.R."/>
        </authorList>
    </citation>
    <scope>NUCLEOTIDE SEQUENCE [LARGE SCALE GENOMIC DNA]</scope>
    <source>
        <strain evidence="8 9">DSM 22380</strain>
    </source>
</reference>
<dbReference type="Proteomes" id="UP000027997">
    <property type="component" value="Unassembled WGS sequence"/>
</dbReference>
<dbReference type="SUPFAM" id="SSF53649">
    <property type="entry name" value="Alkaline phosphatase-like"/>
    <property type="match status" value="1"/>
</dbReference>
<keyword evidence="9" id="KW-1185">Reference proteome</keyword>
<protein>
    <submittedName>
        <fullName evidence="8">Sulfatase</fullName>
    </submittedName>
</protein>
<proteinExistence type="inferred from homology"/>
<dbReference type="STRING" id="305900.GV64_04525"/>
<comment type="caution">
    <text evidence="8">The sequence shown here is derived from an EMBL/GenBank/DDBJ whole genome shotgun (WGS) entry which is preliminary data.</text>
</comment>
<dbReference type="PANTHER" id="PTHR42693">
    <property type="entry name" value="ARYLSULFATASE FAMILY MEMBER"/>
    <property type="match status" value="1"/>
</dbReference>
<evidence type="ECO:0000256" key="3">
    <source>
        <dbReference type="ARBA" id="ARBA00022723"/>
    </source>
</evidence>
<evidence type="ECO:0000313" key="8">
    <source>
        <dbReference type="EMBL" id="KEI70110.1"/>
    </source>
</evidence>